<accession>A0A1M4UV03</accession>
<name>A0A1M4UV03_STRHI</name>
<evidence type="ECO:0000313" key="4">
    <source>
        <dbReference type="Proteomes" id="UP000184501"/>
    </source>
</evidence>
<feature type="region of interest" description="Disordered" evidence="1">
    <location>
        <begin position="52"/>
        <end position="89"/>
    </location>
</feature>
<evidence type="ECO:0000256" key="2">
    <source>
        <dbReference type="SAM" id="Phobius"/>
    </source>
</evidence>
<dbReference type="RefSeq" id="WP_073479697.1">
    <property type="nucleotide sequence ID" value="NZ_FQVN01000001.1"/>
</dbReference>
<sequence>MLAFVGEAVRLGALPLFLVSLGFAVLRLERVVRGPYRAWRCHRTTERIRRRWPTAPVAPPARRREEPGPRIQVRPRRPEPAPARVANLP</sequence>
<keyword evidence="2" id="KW-1133">Transmembrane helix</keyword>
<protein>
    <submittedName>
        <fullName evidence="3">Uncharacterized protein</fullName>
    </submittedName>
</protein>
<evidence type="ECO:0000313" key="3">
    <source>
        <dbReference type="EMBL" id="SHE60453.1"/>
    </source>
</evidence>
<reference evidence="3 4" key="1">
    <citation type="submission" date="2016-11" db="EMBL/GenBank/DDBJ databases">
        <authorList>
            <person name="Jaros S."/>
            <person name="Januszkiewicz K."/>
            <person name="Wedrychowicz H."/>
        </authorList>
    </citation>
    <scope>NUCLEOTIDE SEQUENCE [LARGE SCALE GENOMIC DNA]</scope>
    <source>
        <strain evidence="3 4">DSM 44523</strain>
    </source>
</reference>
<feature type="transmembrane region" description="Helical" evidence="2">
    <location>
        <begin position="12"/>
        <end position="28"/>
    </location>
</feature>
<dbReference type="Proteomes" id="UP000184501">
    <property type="component" value="Unassembled WGS sequence"/>
</dbReference>
<keyword evidence="2" id="KW-0812">Transmembrane</keyword>
<gene>
    <name evidence="3" type="ORF">SAMN05444320_101550</name>
</gene>
<dbReference type="EMBL" id="FQVN01000001">
    <property type="protein sequence ID" value="SHE60453.1"/>
    <property type="molecule type" value="Genomic_DNA"/>
</dbReference>
<dbReference type="AlphaFoldDB" id="A0A1M4UV03"/>
<evidence type="ECO:0000256" key="1">
    <source>
        <dbReference type="SAM" id="MobiDB-lite"/>
    </source>
</evidence>
<keyword evidence="2" id="KW-0472">Membrane</keyword>
<keyword evidence="4" id="KW-1185">Reference proteome</keyword>
<proteinExistence type="predicted"/>
<organism evidence="3 4">
    <name type="scientific">Streptoalloteichus hindustanus</name>
    <dbReference type="NCBI Taxonomy" id="2017"/>
    <lineage>
        <taxon>Bacteria</taxon>
        <taxon>Bacillati</taxon>
        <taxon>Actinomycetota</taxon>
        <taxon>Actinomycetes</taxon>
        <taxon>Pseudonocardiales</taxon>
        <taxon>Pseudonocardiaceae</taxon>
        <taxon>Streptoalloteichus</taxon>
    </lineage>
</organism>